<dbReference type="AlphaFoldDB" id="A0AA49Q6A6"/>
<dbReference type="SUPFAM" id="SSF111369">
    <property type="entry name" value="HlyD-like secretion proteins"/>
    <property type="match status" value="1"/>
</dbReference>
<dbReference type="Gene3D" id="1.10.287.470">
    <property type="entry name" value="Helix hairpin bin"/>
    <property type="match status" value="1"/>
</dbReference>
<gene>
    <name evidence="5" type="ORF">Strain138_002806</name>
    <name evidence="6" type="ORF">Strain318_002806</name>
</gene>
<dbReference type="EMBL" id="CP130613">
    <property type="protein sequence ID" value="WKW16391.1"/>
    <property type="molecule type" value="Genomic_DNA"/>
</dbReference>
<evidence type="ECO:0000256" key="2">
    <source>
        <dbReference type="SAM" id="SignalP"/>
    </source>
</evidence>
<feature type="domain" description="CusB-like beta-barrel" evidence="4">
    <location>
        <begin position="216"/>
        <end position="290"/>
    </location>
</feature>
<dbReference type="PANTHER" id="PTHR30469:SF15">
    <property type="entry name" value="HLYD FAMILY OF SECRETION PROTEINS"/>
    <property type="match status" value="1"/>
</dbReference>
<keyword evidence="7" id="KW-1185">Reference proteome</keyword>
<dbReference type="NCBIfam" id="TIGR01730">
    <property type="entry name" value="RND_mfp"/>
    <property type="match status" value="1"/>
</dbReference>
<keyword evidence="2" id="KW-0732">Signal</keyword>
<dbReference type="Proteomes" id="UP001229955">
    <property type="component" value="Chromosome"/>
</dbReference>
<dbReference type="PROSITE" id="PS51257">
    <property type="entry name" value="PROKAR_LIPOPROTEIN"/>
    <property type="match status" value="1"/>
</dbReference>
<dbReference type="FunFam" id="2.40.30.170:FF:000010">
    <property type="entry name" value="Efflux RND transporter periplasmic adaptor subunit"/>
    <property type="match status" value="1"/>
</dbReference>
<dbReference type="Gene3D" id="2.40.30.170">
    <property type="match status" value="1"/>
</dbReference>
<feature type="signal peptide" evidence="2">
    <location>
        <begin position="1"/>
        <end position="24"/>
    </location>
</feature>
<dbReference type="EMBL" id="CP130612">
    <property type="protein sequence ID" value="WKW13484.1"/>
    <property type="molecule type" value="Genomic_DNA"/>
</dbReference>
<reference evidence="5" key="1">
    <citation type="submission" date="2023-07" db="EMBL/GenBank/DDBJ databases">
        <authorList>
            <person name="Haufschild T."/>
            <person name="Kallscheuer N."/>
            <person name="Hammer J."/>
            <person name="Kohn T."/>
            <person name="Kabuu M."/>
            <person name="Jogler M."/>
            <person name="Wohfarth N."/>
            <person name="Heuer A."/>
            <person name="Rohde M."/>
            <person name="van Teeseling M.C.F."/>
            <person name="Jogler C."/>
        </authorList>
    </citation>
    <scope>NUCLEOTIDE SEQUENCE</scope>
    <source>
        <strain evidence="5">Strain 138</strain>
        <strain evidence="6">Strain 318</strain>
    </source>
</reference>
<name>A0AA49Q6A6_9BACT</name>
<proteinExistence type="inferred from homology"/>
<dbReference type="Gene3D" id="2.40.420.20">
    <property type="match status" value="1"/>
</dbReference>
<dbReference type="InterPro" id="IPR058792">
    <property type="entry name" value="Beta-barrel_RND_2"/>
</dbReference>
<evidence type="ECO:0000313" key="7">
    <source>
        <dbReference type="Proteomes" id="UP001229955"/>
    </source>
</evidence>
<accession>A0AA49Q921</accession>
<evidence type="ECO:0000259" key="3">
    <source>
        <dbReference type="Pfam" id="PF25917"/>
    </source>
</evidence>
<feature type="chain" id="PRO_5041334203" evidence="2">
    <location>
        <begin position="25"/>
        <end position="374"/>
    </location>
</feature>
<dbReference type="Pfam" id="PF25954">
    <property type="entry name" value="Beta-barrel_RND_2"/>
    <property type="match status" value="1"/>
</dbReference>
<dbReference type="KEGG" id="pspc:Strain318_002806"/>
<evidence type="ECO:0000313" key="6">
    <source>
        <dbReference type="EMBL" id="WKW16391.1"/>
    </source>
</evidence>
<sequence>MSSRSFRAAGVAALALLVSLSACGRGDANEAPVSEAVTVNVGPEGVAVAEQTSLSIGPILSGSLVAERTAQIRAEVPGAVLAVNVDPGAVVTKGTSLAKIDDRAIQDAYLGARSGFTAAQQAADLAARELTRAERLHAAGALADRDLENARRADLGARSMLDDARARLSQAEKSRDAANVLAPYDGVVSERFVNPGDIVNPGAPLFAIVDPSTMRLEAAVPASELAMLRIGAPVRFSVTGYPGRSFEGRISSVNPQADPQTRQVRLFVRIPNQGQRLVAGLFAEGRVASETRETLTVPAEAVDERGLQPQVVRLKSGVTERVPVQLGARDGSTGRVEITTGLAAGDTVLVGAALGITIGSRVKVSAPSDTSTQR</sequence>
<dbReference type="InterPro" id="IPR058625">
    <property type="entry name" value="MdtA-like_BSH"/>
</dbReference>
<dbReference type="GO" id="GO:1990281">
    <property type="term" value="C:efflux pump complex"/>
    <property type="evidence" value="ECO:0007669"/>
    <property type="project" value="TreeGrafter"/>
</dbReference>
<accession>A0AA49Q6A6</accession>
<evidence type="ECO:0000259" key="4">
    <source>
        <dbReference type="Pfam" id="PF25954"/>
    </source>
</evidence>
<dbReference type="RefSeq" id="WP_367886338.1">
    <property type="nucleotide sequence ID" value="NZ_CP130612.1"/>
</dbReference>
<comment type="similarity">
    <text evidence="1">Belongs to the membrane fusion protein (MFP) (TC 8.A.1) family.</text>
</comment>
<organism evidence="5">
    <name type="scientific">Pseudogemmatithrix spongiicola</name>
    <dbReference type="NCBI Taxonomy" id="3062599"/>
    <lineage>
        <taxon>Bacteria</taxon>
        <taxon>Pseudomonadati</taxon>
        <taxon>Gemmatimonadota</taxon>
        <taxon>Gemmatimonadia</taxon>
        <taxon>Gemmatimonadales</taxon>
        <taxon>Gemmatimonadaceae</taxon>
        <taxon>Pseudogemmatithrix</taxon>
    </lineage>
</organism>
<evidence type="ECO:0000256" key="1">
    <source>
        <dbReference type="ARBA" id="ARBA00009477"/>
    </source>
</evidence>
<dbReference type="Pfam" id="PF25917">
    <property type="entry name" value="BSH_RND"/>
    <property type="match status" value="1"/>
</dbReference>
<evidence type="ECO:0000313" key="5">
    <source>
        <dbReference type="EMBL" id="WKW13484.1"/>
    </source>
</evidence>
<dbReference type="InterPro" id="IPR006143">
    <property type="entry name" value="RND_pump_MFP"/>
</dbReference>
<dbReference type="GO" id="GO:0015562">
    <property type="term" value="F:efflux transmembrane transporter activity"/>
    <property type="evidence" value="ECO:0007669"/>
    <property type="project" value="TreeGrafter"/>
</dbReference>
<protein>
    <submittedName>
        <fullName evidence="5">Efflux RND transporter periplasmic adaptor subunit</fullName>
    </submittedName>
</protein>
<feature type="domain" description="Multidrug resistance protein MdtA-like barrel-sandwich hybrid" evidence="3">
    <location>
        <begin position="68"/>
        <end position="209"/>
    </location>
</feature>
<dbReference type="PANTHER" id="PTHR30469">
    <property type="entry name" value="MULTIDRUG RESISTANCE PROTEIN MDTA"/>
    <property type="match status" value="1"/>
</dbReference>
<dbReference type="Gene3D" id="2.40.50.100">
    <property type="match status" value="1"/>
</dbReference>